<dbReference type="AlphaFoldDB" id="H5Y0Q7"/>
<name>H5Y0Q7_9FIRM</name>
<gene>
    <name evidence="2" type="ORF">DesyoDRAFT_5386</name>
</gene>
<proteinExistence type="predicted"/>
<keyword evidence="1" id="KW-0472">Membrane</keyword>
<evidence type="ECO:0000313" key="2">
    <source>
        <dbReference type="EMBL" id="EHQ92313.1"/>
    </source>
</evidence>
<keyword evidence="1" id="KW-1133">Transmembrane helix</keyword>
<feature type="transmembrane region" description="Helical" evidence="1">
    <location>
        <begin position="68"/>
        <end position="90"/>
    </location>
</feature>
<accession>H5Y0Q7</accession>
<feature type="transmembrane region" description="Helical" evidence="1">
    <location>
        <begin position="97"/>
        <end position="114"/>
    </location>
</feature>
<feature type="transmembrane region" description="Helical" evidence="1">
    <location>
        <begin position="130"/>
        <end position="149"/>
    </location>
</feature>
<evidence type="ECO:0000313" key="3">
    <source>
        <dbReference type="Proteomes" id="UP000005104"/>
    </source>
</evidence>
<dbReference type="RefSeq" id="WP_007787635.1">
    <property type="nucleotide sequence ID" value="NZ_CM001441.1"/>
</dbReference>
<dbReference type="OrthoDB" id="1797032at2"/>
<reference evidence="2 3" key="1">
    <citation type="submission" date="2011-11" db="EMBL/GenBank/DDBJ databases">
        <title>The Noncontiguous Finished genome of Desulfosporosinus youngiae DSM 17734.</title>
        <authorList>
            <consortium name="US DOE Joint Genome Institute (JGI-PGF)"/>
            <person name="Lucas S."/>
            <person name="Han J."/>
            <person name="Lapidus A."/>
            <person name="Cheng J.-F."/>
            <person name="Goodwin L."/>
            <person name="Pitluck S."/>
            <person name="Peters L."/>
            <person name="Ovchinnikova G."/>
            <person name="Lu M."/>
            <person name="Land M.L."/>
            <person name="Hauser L."/>
            <person name="Pester M."/>
            <person name="Spring S."/>
            <person name="Ollivier B."/>
            <person name="Rattei T."/>
            <person name="Klenk H.-P."/>
            <person name="Wagner M."/>
            <person name="Loy A."/>
            <person name="Woyke T.J."/>
        </authorList>
    </citation>
    <scope>NUCLEOTIDE SEQUENCE [LARGE SCALE GENOMIC DNA]</scope>
    <source>
        <strain evidence="2 3">DSM 17734</strain>
    </source>
</reference>
<sequence>MAFDLNFIFWPGLAIAFGIPTLIFIPRENYKKFLLFGFVLGGFIDVFTIIILGNFLGEFTYIAGPLEAFGIPVFVPIAFTFVWMLFFFFLPVRVEFLIPYILGFSGFAVMLGFIEQNLGFFKFNHGDTRGAIVTIITFILWFAGSALVYRSYDNKLPE</sequence>
<keyword evidence="3" id="KW-1185">Reference proteome</keyword>
<dbReference type="HOGENOM" id="CLU_115763_0_0_9"/>
<protein>
    <submittedName>
        <fullName evidence="2">Uncharacterized protein</fullName>
    </submittedName>
</protein>
<evidence type="ECO:0000256" key="1">
    <source>
        <dbReference type="SAM" id="Phobius"/>
    </source>
</evidence>
<dbReference type="EMBL" id="CM001441">
    <property type="protein sequence ID" value="EHQ92313.1"/>
    <property type="molecule type" value="Genomic_DNA"/>
</dbReference>
<dbReference type="Proteomes" id="UP000005104">
    <property type="component" value="Chromosome"/>
</dbReference>
<organism evidence="2 3">
    <name type="scientific">Desulfosporosinus youngiae DSM 17734</name>
    <dbReference type="NCBI Taxonomy" id="768710"/>
    <lineage>
        <taxon>Bacteria</taxon>
        <taxon>Bacillati</taxon>
        <taxon>Bacillota</taxon>
        <taxon>Clostridia</taxon>
        <taxon>Eubacteriales</taxon>
        <taxon>Desulfitobacteriaceae</taxon>
        <taxon>Desulfosporosinus</taxon>
    </lineage>
</organism>
<feature type="transmembrane region" description="Helical" evidence="1">
    <location>
        <begin position="6"/>
        <end position="26"/>
    </location>
</feature>
<feature type="transmembrane region" description="Helical" evidence="1">
    <location>
        <begin position="33"/>
        <end position="56"/>
    </location>
</feature>
<keyword evidence="1" id="KW-0812">Transmembrane</keyword>